<dbReference type="EMBL" id="KB822703">
    <property type="protein sequence ID" value="ETI25725.1"/>
    <property type="molecule type" value="Genomic_DNA"/>
</dbReference>
<evidence type="ECO:0000256" key="1">
    <source>
        <dbReference type="ARBA" id="ARBA00004123"/>
    </source>
</evidence>
<feature type="region of interest" description="Disordered" evidence="3">
    <location>
        <begin position="461"/>
        <end position="513"/>
    </location>
</feature>
<evidence type="ECO:0000313" key="4">
    <source>
        <dbReference type="EMBL" id="ETI25725.1"/>
    </source>
</evidence>
<feature type="region of interest" description="Disordered" evidence="3">
    <location>
        <begin position="1"/>
        <end position="41"/>
    </location>
</feature>
<feature type="compositionally biased region" description="Basic and acidic residues" evidence="3">
    <location>
        <begin position="1"/>
        <end position="12"/>
    </location>
</feature>
<organism evidence="4 5">
    <name type="scientific">Cladophialophora carrionii CBS 160.54</name>
    <dbReference type="NCBI Taxonomy" id="1279043"/>
    <lineage>
        <taxon>Eukaryota</taxon>
        <taxon>Fungi</taxon>
        <taxon>Dikarya</taxon>
        <taxon>Ascomycota</taxon>
        <taxon>Pezizomycotina</taxon>
        <taxon>Eurotiomycetes</taxon>
        <taxon>Chaetothyriomycetidae</taxon>
        <taxon>Chaetothyriales</taxon>
        <taxon>Herpotrichiellaceae</taxon>
        <taxon>Cladophialophora</taxon>
    </lineage>
</organism>
<dbReference type="GO" id="GO:0005634">
    <property type="term" value="C:nucleus"/>
    <property type="evidence" value="ECO:0007669"/>
    <property type="project" value="UniProtKB-SubCell"/>
</dbReference>
<dbReference type="HOGENOM" id="CLU_019313_1_0_1"/>
<dbReference type="OrthoDB" id="5213892at2759"/>
<gene>
    <name evidence="4" type="ORF">G647_02499</name>
</gene>
<dbReference type="Proteomes" id="UP000030678">
    <property type="component" value="Unassembled WGS sequence"/>
</dbReference>
<feature type="compositionally biased region" description="Basic and acidic residues" evidence="3">
    <location>
        <begin position="481"/>
        <end position="504"/>
    </location>
</feature>
<reference evidence="4 5" key="1">
    <citation type="submission" date="2013-03" db="EMBL/GenBank/DDBJ databases">
        <title>The Genome Sequence of Cladophialophora carrionii CBS 160.54.</title>
        <authorList>
            <consortium name="The Broad Institute Genomics Platform"/>
            <person name="Cuomo C."/>
            <person name="de Hoog S."/>
            <person name="Gorbushina A."/>
            <person name="Walker B."/>
            <person name="Young S.K."/>
            <person name="Zeng Q."/>
            <person name="Gargeya S."/>
            <person name="Fitzgerald M."/>
            <person name="Haas B."/>
            <person name="Abouelleil A."/>
            <person name="Allen A.W."/>
            <person name="Alvarado L."/>
            <person name="Arachchi H.M."/>
            <person name="Berlin A.M."/>
            <person name="Chapman S.B."/>
            <person name="Gainer-Dewar J."/>
            <person name="Goldberg J."/>
            <person name="Griggs A."/>
            <person name="Gujja S."/>
            <person name="Hansen M."/>
            <person name="Howarth C."/>
            <person name="Imamovic A."/>
            <person name="Ireland A."/>
            <person name="Larimer J."/>
            <person name="McCowan C."/>
            <person name="Murphy C."/>
            <person name="Pearson M."/>
            <person name="Poon T.W."/>
            <person name="Priest M."/>
            <person name="Roberts A."/>
            <person name="Saif S."/>
            <person name="Shea T."/>
            <person name="Sisk P."/>
            <person name="Sykes S."/>
            <person name="Wortman J."/>
            <person name="Nusbaum C."/>
            <person name="Birren B."/>
        </authorList>
    </citation>
    <scope>NUCLEOTIDE SEQUENCE [LARGE SCALE GENOMIC DNA]</scope>
    <source>
        <strain evidence="4 5">CBS 160.54</strain>
    </source>
</reference>
<evidence type="ECO:0008006" key="6">
    <source>
        <dbReference type="Google" id="ProtNLM"/>
    </source>
</evidence>
<evidence type="ECO:0000313" key="5">
    <source>
        <dbReference type="Proteomes" id="UP000030678"/>
    </source>
</evidence>
<accession>V9DFT1</accession>
<dbReference type="RefSeq" id="XP_008725070.1">
    <property type="nucleotide sequence ID" value="XM_008726848.1"/>
</dbReference>
<feature type="compositionally biased region" description="Basic and acidic residues" evidence="3">
    <location>
        <begin position="20"/>
        <end position="30"/>
    </location>
</feature>
<evidence type="ECO:0000256" key="2">
    <source>
        <dbReference type="ARBA" id="ARBA00023242"/>
    </source>
</evidence>
<name>V9DFT1_9EURO</name>
<dbReference type="VEuPathDB" id="FungiDB:G647_02499"/>
<comment type="subcellular location">
    <subcellularLocation>
        <location evidence="1">Nucleus</location>
    </subcellularLocation>
</comment>
<dbReference type="AlphaFoldDB" id="V9DFT1"/>
<dbReference type="PANTHER" id="PTHR37534">
    <property type="entry name" value="TRANSCRIPTIONAL ACTIVATOR PROTEIN UGA3"/>
    <property type="match status" value="1"/>
</dbReference>
<dbReference type="GeneID" id="19980992"/>
<dbReference type="InterPro" id="IPR021858">
    <property type="entry name" value="Fun_TF"/>
</dbReference>
<dbReference type="Pfam" id="PF11951">
    <property type="entry name" value="Fungal_trans_2"/>
    <property type="match status" value="1"/>
</dbReference>
<protein>
    <recommendedName>
        <fullName evidence="6">Transcription factor domain-containing protein</fullName>
    </recommendedName>
</protein>
<proteinExistence type="predicted"/>
<keyword evidence="2" id="KW-0539">Nucleus</keyword>
<evidence type="ECO:0000256" key="3">
    <source>
        <dbReference type="SAM" id="MobiDB-lite"/>
    </source>
</evidence>
<sequence>MDGGTKQKEMSQRIKAQVKRRADARREKQITGRGSSGSADLNFILESGRGIVSETSRPSQPQIHTLHHNVVGPRGCSSNTDTAAAERAVAADSDHRDEYINPVRPRHVSTSEANTHGFDPTPPRQIVGLDWTVSVLGFLDAYEEVDDHLPMLARGRDFELDFLMKYMDHVFPHQFPFYRPGLHETGRSWILALVRRSRVAFHSAMSLSAYFFTFTLIDAYPGQHDSCKSQLWAKVGSQTDMCFEMIQRDIRGLRHRGFRATLVEKARVMESIVQVLIFEVTLGRSANWNLHLTPALALFDDIWTSTGTASIADGERPESKLLAVLDAMALSLQFGLEREHGGRGGGYVWSPEQAGFRFFTGLLVFIDIVASTALERPPWLSERHAHLLADRDHGVPVFGSVTVQLSGLVGCQNWVLLAVSRTTLLDVWKKEMKRTASLSMVELVDRASHIARVLKDGISRLDRQRQRQRQQQQVPGTRNDNPLDYRSYFDGHGHGRDQDQDQDRLPTSQTSSTRSTEIWAHAAHIYLAVVVSGWQPSNPEIRASVSRVLELLRTADRSTHVRTLAWPLCVAGCLSEAGIHEEQFRDLFADMDELSMVGALGEARKVMEKVWEHRETLDHETWDLAACFRILGAPVLLV</sequence>
<dbReference type="PANTHER" id="PTHR37534:SF20">
    <property type="entry name" value="PRO1A C6 ZINK-FINGER PROTEIN"/>
    <property type="match status" value="1"/>
</dbReference>